<name>A0A9Q1IHG2_SYNKA</name>
<dbReference type="Proteomes" id="UP001152622">
    <property type="component" value="Chromosome 16"/>
</dbReference>
<sequence>MVYCRNPSQPFHNIRDSSMHRSLYGMKDRLRLRRFKKRSWEKTEAKNGVRRTGSVLQYSLRVDFLTSPIRRVMARNEYTSFKHVERNILKQFTAVGVSRGFWTPEIELSPRGSEVDGSPPVTGPHLLNWHRTFRAATGDYRWTVLRVFLHIVISLPELRVPLKGN</sequence>
<accession>A0A9Q1IHG2</accession>
<comment type="caution">
    <text evidence="1">The sequence shown here is derived from an EMBL/GenBank/DDBJ whole genome shotgun (WGS) entry which is preliminary data.</text>
</comment>
<keyword evidence="2" id="KW-1185">Reference proteome</keyword>
<gene>
    <name evidence="1" type="ORF">SKAU_G00353430</name>
</gene>
<protein>
    <submittedName>
        <fullName evidence="1">Uncharacterized protein</fullName>
    </submittedName>
</protein>
<proteinExistence type="predicted"/>
<evidence type="ECO:0000313" key="2">
    <source>
        <dbReference type="Proteomes" id="UP001152622"/>
    </source>
</evidence>
<reference evidence="1" key="1">
    <citation type="journal article" date="2023" name="Science">
        <title>Genome structures resolve the early diversification of teleost fishes.</title>
        <authorList>
            <person name="Parey E."/>
            <person name="Louis A."/>
            <person name="Montfort J."/>
            <person name="Bouchez O."/>
            <person name="Roques C."/>
            <person name="Iampietro C."/>
            <person name="Lluch J."/>
            <person name="Castinel A."/>
            <person name="Donnadieu C."/>
            <person name="Desvignes T."/>
            <person name="Floi Bucao C."/>
            <person name="Jouanno E."/>
            <person name="Wen M."/>
            <person name="Mejri S."/>
            <person name="Dirks R."/>
            <person name="Jansen H."/>
            <person name="Henkel C."/>
            <person name="Chen W.J."/>
            <person name="Zahm M."/>
            <person name="Cabau C."/>
            <person name="Klopp C."/>
            <person name="Thompson A.W."/>
            <person name="Robinson-Rechavi M."/>
            <person name="Braasch I."/>
            <person name="Lecointre G."/>
            <person name="Bobe J."/>
            <person name="Postlethwait J.H."/>
            <person name="Berthelot C."/>
            <person name="Roest Crollius H."/>
            <person name="Guiguen Y."/>
        </authorList>
    </citation>
    <scope>NUCLEOTIDE SEQUENCE</scope>
    <source>
        <strain evidence="1">WJC10195</strain>
    </source>
</reference>
<dbReference type="AlphaFoldDB" id="A0A9Q1IHG2"/>
<organism evidence="1 2">
    <name type="scientific">Synaphobranchus kaupii</name>
    <name type="common">Kaup's arrowtooth eel</name>
    <dbReference type="NCBI Taxonomy" id="118154"/>
    <lineage>
        <taxon>Eukaryota</taxon>
        <taxon>Metazoa</taxon>
        <taxon>Chordata</taxon>
        <taxon>Craniata</taxon>
        <taxon>Vertebrata</taxon>
        <taxon>Euteleostomi</taxon>
        <taxon>Actinopterygii</taxon>
        <taxon>Neopterygii</taxon>
        <taxon>Teleostei</taxon>
        <taxon>Anguilliformes</taxon>
        <taxon>Synaphobranchidae</taxon>
        <taxon>Synaphobranchus</taxon>
    </lineage>
</organism>
<dbReference type="EMBL" id="JAINUF010000016">
    <property type="protein sequence ID" value="KAJ8340710.1"/>
    <property type="molecule type" value="Genomic_DNA"/>
</dbReference>
<evidence type="ECO:0000313" key="1">
    <source>
        <dbReference type="EMBL" id="KAJ8340710.1"/>
    </source>
</evidence>